<evidence type="ECO:0000259" key="2">
    <source>
        <dbReference type="Pfam" id="PF14368"/>
    </source>
</evidence>
<reference evidence="3" key="1">
    <citation type="submission" date="2018-04" db="EMBL/GenBank/DDBJ databases">
        <title>WGS assembly of Panicum hallii.</title>
        <authorList>
            <person name="Lovell J."/>
            <person name="Jenkins J."/>
            <person name="Lowry D."/>
            <person name="Mamidi S."/>
            <person name="Sreedasyam A."/>
            <person name="Weng X."/>
            <person name="Barry K."/>
            <person name="Bonette J."/>
            <person name="Campitelli B."/>
            <person name="Daum C."/>
            <person name="Gordon S."/>
            <person name="Gould B."/>
            <person name="Lipzen A."/>
            <person name="Macqueen A."/>
            <person name="Palacio-Mejia J."/>
            <person name="Plott C."/>
            <person name="Shakirov E."/>
            <person name="Shu S."/>
            <person name="Yoshinaga Y."/>
            <person name="Zane M."/>
            <person name="Rokhsar D."/>
            <person name="Grimwood J."/>
            <person name="Schmutz J."/>
            <person name="Juenger T."/>
        </authorList>
    </citation>
    <scope>NUCLEOTIDE SEQUENCE [LARGE SCALE GENOMIC DNA]</scope>
    <source>
        <strain evidence="3">FIL2</strain>
    </source>
</reference>
<dbReference type="CDD" id="cd04660">
    <property type="entry name" value="nsLTP_like"/>
    <property type="match status" value="1"/>
</dbReference>
<dbReference type="EMBL" id="CM008050">
    <property type="protein sequence ID" value="PVH37925.1"/>
    <property type="molecule type" value="Genomic_DNA"/>
</dbReference>
<evidence type="ECO:0000313" key="3">
    <source>
        <dbReference type="EMBL" id="PVH37925.1"/>
    </source>
</evidence>
<protein>
    <recommendedName>
        <fullName evidence="2">Bifunctional inhibitor/plant lipid transfer protein/seed storage helical domain-containing protein</fullName>
    </recommendedName>
</protein>
<name>A0A2T8IJS4_9POAL</name>
<dbReference type="InterPro" id="IPR016140">
    <property type="entry name" value="Bifunc_inhib/LTP/seed_store"/>
</dbReference>
<accession>A0A2T8IJS4</accession>
<dbReference type="Gramene" id="PVH37925">
    <property type="protein sequence ID" value="PVH37925"/>
    <property type="gene ID" value="PAHAL_5G123500"/>
</dbReference>
<dbReference type="InterPro" id="IPR044741">
    <property type="entry name" value="NsLTP-like"/>
</dbReference>
<dbReference type="PANTHER" id="PTHR33286:SF54">
    <property type="entry name" value="BIFUNCTIONAL INHIBITOR_LIPID-TRANSFER PROTEIN_SEED STORAGE 2S ALBUMIN SUPERFAMILY PROTEIN"/>
    <property type="match status" value="1"/>
</dbReference>
<dbReference type="AlphaFoldDB" id="A0A2T8IJS4"/>
<organism evidence="3">
    <name type="scientific">Panicum hallii</name>
    <dbReference type="NCBI Taxonomy" id="206008"/>
    <lineage>
        <taxon>Eukaryota</taxon>
        <taxon>Viridiplantae</taxon>
        <taxon>Streptophyta</taxon>
        <taxon>Embryophyta</taxon>
        <taxon>Tracheophyta</taxon>
        <taxon>Spermatophyta</taxon>
        <taxon>Magnoliopsida</taxon>
        <taxon>Liliopsida</taxon>
        <taxon>Poales</taxon>
        <taxon>Poaceae</taxon>
        <taxon>PACMAD clade</taxon>
        <taxon>Panicoideae</taxon>
        <taxon>Panicodae</taxon>
        <taxon>Paniceae</taxon>
        <taxon>Panicinae</taxon>
        <taxon>Panicum</taxon>
        <taxon>Panicum sect. Panicum</taxon>
    </lineage>
</organism>
<dbReference type="SUPFAM" id="SSF47699">
    <property type="entry name" value="Bifunctional inhibitor/lipid-transfer protein/seed storage 2S albumin"/>
    <property type="match status" value="1"/>
</dbReference>
<proteinExistence type="predicted"/>
<dbReference type="Pfam" id="PF14368">
    <property type="entry name" value="LTP_2"/>
    <property type="match status" value="1"/>
</dbReference>
<feature type="domain" description="Bifunctional inhibitor/plant lipid transfer protein/seed storage helical" evidence="2">
    <location>
        <begin position="23"/>
        <end position="112"/>
    </location>
</feature>
<sequence>MAGTLGSFWVVLAFTAVATTATVRETPAATGTEATSCNSDLFSLIPRCILYVMQPDNPKEVPSQACCDAYREVDVPCLCSKVDKGIEEIISMAKVVFVAGYCKRPFAPGAKCGSYTIPPKVQ</sequence>
<dbReference type="Proteomes" id="UP000243499">
    <property type="component" value="Chromosome 5"/>
</dbReference>
<feature type="signal peptide" evidence="1">
    <location>
        <begin position="1"/>
        <end position="21"/>
    </location>
</feature>
<evidence type="ECO:0000256" key="1">
    <source>
        <dbReference type="SAM" id="SignalP"/>
    </source>
</evidence>
<keyword evidence="1" id="KW-0732">Signal</keyword>
<dbReference type="PANTHER" id="PTHR33286">
    <property type="entry name" value="BIFUNCTIONAL INHIBITOR/LIPID-TRANSFER PROTEIN/SEED STORAGE 2S ALBUMIN SUPERFAMILY PROTEIN"/>
    <property type="match status" value="1"/>
</dbReference>
<dbReference type="InterPro" id="IPR036312">
    <property type="entry name" value="Bifun_inhib/LTP/seed_sf"/>
</dbReference>
<dbReference type="Gene3D" id="1.10.110.10">
    <property type="entry name" value="Plant lipid-transfer and hydrophobic proteins"/>
    <property type="match status" value="1"/>
</dbReference>
<feature type="chain" id="PRO_5015667600" description="Bifunctional inhibitor/plant lipid transfer protein/seed storage helical domain-containing protein" evidence="1">
    <location>
        <begin position="22"/>
        <end position="122"/>
    </location>
</feature>
<gene>
    <name evidence="3" type="ORF">PAHAL_5G123500</name>
</gene>